<protein>
    <submittedName>
        <fullName evidence="1">Uncharacterized protein</fullName>
    </submittedName>
</protein>
<proteinExistence type="predicted"/>
<name>A0ABN7CDU5_9FLAO</name>
<gene>
    <name evidence="1" type="ORF">CRDW_19360</name>
</gene>
<dbReference type="Proteomes" id="UP001380186">
    <property type="component" value="Chromosome"/>
</dbReference>
<dbReference type="RefSeq" id="WP_076390707.1">
    <property type="nucleotide sequence ID" value="NZ_AP029022.1"/>
</dbReference>
<accession>A0ABN7CDU5</accession>
<dbReference type="EMBL" id="AP029022">
    <property type="protein sequence ID" value="BEV04562.1"/>
    <property type="molecule type" value="Genomic_DNA"/>
</dbReference>
<sequence length="66" mass="7658">MKNNLLNLSKNQSIPFAISKIFHNFAVRKVGLSKVRMGNLLNNNASKLINYSNLKNKQWLKKSLKW</sequence>
<evidence type="ECO:0000313" key="2">
    <source>
        <dbReference type="Proteomes" id="UP001380186"/>
    </source>
</evidence>
<organism evidence="1 2">
    <name type="scientific">Chryseobacterium gambrini</name>
    <dbReference type="NCBI Taxonomy" id="373672"/>
    <lineage>
        <taxon>Bacteria</taxon>
        <taxon>Pseudomonadati</taxon>
        <taxon>Bacteroidota</taxon>
        <taxon>Flavobacteriia</taxon>
        <taxon>Flavobacteriales</taxon>
        <taxon>Weeksellaceae</taxon>
        <taxon>Chryseobacterium group</taxon>
        <taxon>Chryseobacterium</taxon>
    </lineage>
</organism>
<reference evidence="1 2" key="1">
    <citation type="journal article" date="2020" name="Microbes Environ.">
        <title>Synthetic bacterial community of duckweed: a simple and stable system to study plant-microbe interactions.</title>
        <authorList>
            <person name="Ishizawa H."/>
            <person name="Tada M."/>
            <person name="Kuroda M."/>
            <person name="Inoue D."/>
            <person name="Futamata H."/>
            <person name="Ike M."/>
        </authorList>
    </citation>
    <scope>NUCLEOTIDE SEQUENCE [LARGE SCALE GENOMIC DNA]</scope>
    <source>
        <strain evidence="1 2">DW100</strain>
    </source>
</reference>
<keyword evidence="2" id="KW-1185">Reference proteome</keyword>
<evidence type="ECO:0000313" key="1">
    <source>
        <dbReference type="EMBL" id="BEV04562.1"/>
    </source>
</evidence>